<gene>
    <name evidence="2" type="ORF">V8G58_01950</name>
</gene>
<evidence type="ECO:0000313" key="2">
    <source>
        <dbReference type="EMBL" id="MFH6770680.1"/>
    </source>
</evidence>
<sequence length="168" mass="19226">MKSKLCFIFIFLSLLSNAQIISIKDLKNIPGFWQGKLTYLDYNSGKPYSMPVNLEVEPIAGTNNLLLSISYPDEPNANGMDTLFISKNRKFINASAIVRRQELPNKTALIVTRSKGRDGNDNSEVLIRYSYTIGPSEFKLKKEVQLLNDTTWIKRNEFIFSRTLKKKL</sequence>
<accession>A0ABW7MV27</accession>
<keyword evidence="3" id="KW-1185">Reference proteome</keyword>
<feature type="signal peptide" evidence="1">
    <location>
        <begin position="1"/>
        <end position="18"/>
    </location>
</feature>
<comment type="caution">
    <text evidence="2">The sequence shown here is derived from an EMBL/GenBank/DDBJ whole genome shotgun (WGS) entry which is preliminary data.</text>
</comment>
<protein>
    <submittedName>
        <fullName evidence="2">Uncharacterized protein</fullName>
    </submittedName>
</protein>
<keyword evidence="1" id="KW-0732">Signal</keyword>
<feature type="chain" id="PRO_5046048660" evidence="1">
    <location>
        <begin position="19"/>
        <end position="168"/>
    </location>
</feature>
<evidence type="ECO:0000256" key="1">
    <source>
        <dbReference type="SAM" id="SignalP"/>
    </source>
</evidence>
<reference evidence="2 3" key="1">
    <citation type="submission" date="2024-02" db="EMBL/GenBank/DDBJ databases">
        <title>A Gaetbulibacter species isolated from tidal flats and genomic insights of their niches.</title>
        <authorList>
            <person name="Ye Y."/>
        </authorList>
    </citation>
    <scope>NUCLEOTIDE SEQUENCE [LARGE SCALE GENOMIC DNA]</scope>
    <source>
        <strain evidence="2 3">KYW382</strain>
    </source>
</reference>
<dbReference type="RefSeq" id="WP_344739106.1">
    <property type="nucleotide sequence ID" value="NZ_BAABAY010000001.1"/>
</dbReference>
<name>A0ABW7MV27_9FLAO</name>
<evidence type="ECO:0000313" key="3">
    <source>
        <dbReference type="Proteomes" id="UP001610100"/>
    </source>
</evidence>
<dbReference type="EMBL" id="JBAWKB010000001">
    <property type="protein sequence ID" value="MFH6770680.1"/>
    <property type="molecule type" value="Genomic_DNA"/>
</dbReference>
<dbReference type="Proteomes" id="UP001610100">
    <property type="component" value="Unassembled WGS sequence"/>
</dbReference>
<proteinExistence type="predicted"/>
<organism evidence="2 3">
    <name type="scientific">Gaetbulibacter aestuarii</name>
    <dbReference type="NCBI Taxonomy" id="1502358"/>
    <lineage>
        <taxon>Bacteria</taxon>
        <taxon>Pseudomonadati</taxon>
        <taxon>Bacteroidota</taxon>
        <taxon>Flavobacteriia</taxon>
        <taxon>Flavobacteriales</taxon>
        <taxon>Flavobacteriaceae</taxon>
        <taxon>Gaetbulibacter</taxon>
    </lineage>
</organism>